<dbReference type="Proteomes" id="UP000624244">
    <property type="component" value="Unassembled WGS sequence"/>
</dbReference>
<name>A0A8H5ZLB0_COCSA</name>
<dbReference type="PANTHER" id="PTHR10039:SF14">
    <property type="entry name" value="NACHT DOMAIN-CONTAINING PROTEIN"/>
    <property type="match status" value="1"/>
</dbReference>
<evidence type="ECO:0000259" key="3">
    <source>
        <dbReference type="Pfam" id="PF24883"/>
    </source>
</evidence>
<protein>
    <recommendedName>
        <fullName evidence="6">NACHT domain-containing protein</fullName>
    </recommendedName>
</protein>
<evidence type="ECO:0000313" key="5">
    <source>
        <dbReference type="Proteomes" id="UP000624244"/>
    </source>
</evidence>
<evidence type="ECO:0000259" key="2">
    <source>
        <dbReference type="Pfam" id="PF22939"/>
    </source>
</evidence>
<dbReference type="AlphaFoldDB" id="A0A8H5ZLB0"/>
<proteinExistence type="predicted"/>
<dbReference type="PANTHER" id="PTHR10039">
    <property type="entry name" value="AMELOGENIN"/>
    <property type="match status" value="1"/>
</dbReference>
<dbReference type="InterPro" id="IPR056884">
    <property type="entry name" value="NPHP3-like_N"/>
</dbReference>
<dbReference type="Pfam" id="PF22939">
    <property type="entry name" value="WHD_GPIID"/>
    <property type="match status" value="1"/>
</dbReference>
<sequence length="596" mass="67054">MSGDPRLHQQSISHVSGQQGSRVYVGTFSNCHLGNNDASQKASEKAAVACRNALFLTDPHVDRESVISAKGKRVAGTCEWITQDAKYSAWLNSNDNHDTRLLWILGGPGKGKTMMSIFLTEELEKHIARVDNAGLAFFFCSAQDEKRNTAIAVLRGLVYQIIAKRPQLVRHVLPYFETPERTQQTLGSLETLWIIFSELIADVELGTMFCVLDGLDECEDSTLRGLLPRLVGLLAGGTPSLTSGVFKLAIVSRDLLGLQDCPRVRLDPDNDEKVVRDIKLFVSARVTGLSRIQGFNEDFRTLVQTTLLQRAEGTFLWVGFAMHELSQKQTCSEILEALEDLPPSLPAIYSRMLLRISARQRERSQAILRWVTMAARPLQLRELAAAVGIQAMPPITIEQVARDAVALCGPLLRVQENEVSLIHQSVRDYLLRKEEDSDAILEAYRIRPQNMHLEILQLSLSCIAQSGFQQRVVDFKSISSSQESPLLQYAAVYWPEHARGCAILNTSFLCSLKHFLGTKHDVRRHWWAAYRSNNDIWLPKVLPLLHMLCYLGFEPLVQAEVGWDSWRPRFLKRIDMRDSKRNTALKIAVSEGNKAV</sequence>
<keyword evidence="1" id="KW-0677">Repeat</keyword>
<dbReference type="Gene3D" id="3.40.50.300">
    <property type="entry name" value="P-loop containing nucleotide triphosphate hydrolases"/>
    <property type="match status" value="1"/>
</dbReference>
<feature type="domain" description="GPI inositol-deacylase winged helix" evidence="2">
    <location>
        <begin position="356"/>
        <end position="439"/>
    </location>
</feature>
<dbReference type="Pfam" id="PF24883">
    <property type="entry name" value="NPHP3_N"/>
    <property type="match status" value="1"/>
</dbReference>
<evidence type="ECO:0008006" key="6">
    <source>
        <dbReference type="Google" id="ProtNLM"/>
    </source>
</evidence>
<evidence type="ECO:0000313" key="4">
    <source>
        <dbReference type="EMBL" id="KAF5851452.1"/>
    </source>
</evidence>
<dbReference type="EMBL" id="WNKQ01000005">
    <property type="protein sequence ID" value="KAF5851452.1"/>
    <property type="molecule type" value="Genomic_DNA"/>
</dbReference>
<dbReference type="InterPro" id="IPR054471">
    <property type="entry name" value="GPIID_WHD"/>
</dbReference>
<feature type="domain" description="Nephrocystin 3-like N-terminal" evidence="3">
    <location>
        <begin position="76"/>
        <end position="253"/>
    </location>
</feature>
<reference evidence="4" key="1">
    <citation type="submission" date="2019-11" db="EMBL/GenBank/DDBJ databases">
        <title>Bipolaris sorokiniana Genome sequencing.</title>
        <authorList>
            <person name="Wang H."/>
        </authorList>
    </citation>
    <scope>NUCLEOTIDE SEQUENCE</scope>
</reference>
<comment type="caution">
    <text evidence="4">The sequence shown here is derived from an EMBL/GenBank/DDBJ whole genome shotgun (WGS) entry which is preliminary data.</text>
</comment>
<gene>
    <name evidence="4" type="ORF">GGP41_004293</name>
</gene>
<accession>A0A8H5ZLB0</accession>
<evidence type="ECO:0000256" key="1">
    <source>
        <dbReference type="ARBA" id="ARBA00022737"/>
    </source>
</evidence>
<dbReference type="InterPro" id="IPR027417">
    <property type="entry name" value="P-loop_NTPase"/>
</dbReference>
<organism evidence="4 5">
    <name type="scientific">Cochliobolus sativus</name>
    <name type="common">Common root rot and spot blotch fungus</name>
    <name type="synonym">Bipolaris sorokiniana</name>
    <dbReference type="NCBI Taxonomy" id="45130"/>
    <lineage>
        <taxon>Eukaryota</taxon>
        <taxon>Fungi</taxon>
        <taxon>Dikarya</taxon>
        <taxon>Ascomycota</taxon>
        <taxon>Pezizomycotina</taxon>
        <taxon>Dothideomycetes</taxon>
        <taxon>Pleosporomycetidae</taxon>
        <taxon>Pleosporales</taxon>
        <taxon>Pleosporineae</taxon>
        <taxon>Pleosporaceae</taxon>
        <taxon>Bipolaris</taxon>
    </lineage>
</organism>
<feature type="non-terminal residue" evidence="4">
    <location>
        <position position="1"/>
    </location>
</feature>